<name>A0ABP0VY17_9BRYO</name>
<keyword evidence="6" id="KW-0442">Lipid degradation</keyword>
<dbReference type="PANTHER" id="PTHR45650:SF4">
    <property type="entry name" value="GDSL-LIKE LIPASE_ACYLHYDROLASE FAMILY PROTEIN, EXPRESSED"/>
    <property type="match status" value="1"/>
</dbReference>
<dbReference type="Pfam" id="PF00657">
    <property type="entry name" value="Lipase_GDSL"/>
    <property type="match status" value="1"/>
</dbReference>
<sequence length="381" mass="41140">MVFSTRALVFSIFLSSLTVACYCKGLAAKVQKSSTATPALVPASFVFGDSLVDAGNNNYIRSLARANYPANGIDFPGHVPTGRFTNNRTVADIVGQLLGLPSFVPVFMNPTTKGKVILQGVNYASGGAGILDFTGYAFIHRIPMWQQIKNFQNTSQQIMQILGPSAGATLIKNSVFSITMGANDYLNNYLVVASPTPRLYNPQNFQNLLISTFKQQLLMLIESGACKFVISNVGALGCTPYCMTTNKTTGGTCVQSDNTLVSGFNTALKSLIDQLNRQFPRAKFILANAFDVLLSLRNNPATNGFSTVDQACCGVPIGPYHGLTPCFPRVAYCANRGQHLFWDPYHPTDAANVIIANRFFTGPPADIYPINIKALAALSMN</sequence>
<evidence type="ECO:0000256" key="5">
    <source>
        <dbReference type="ARBA" id="ARBA00022801"/>
    </source>
</evidence>
<evidence type="ECO:0000256" key="6">
    <source>
        <dbReference type="ARBA" id="ARBA00022963"/>
    </source>
</evidence>
<dbReference type="Gene3D" id="3.40.50.1110">
    <property type="entry name" value="SGNH hydrolase"/>
    <property type="match status" value="1"/>
</dbReference>
<evidence type="ECO:0000256" key="2">
    <source>
        <dbReference type="ARBA" id="ARBA00008668"/>
    </source>
</evidence>
<organism evidence="8 9">
    <name type="scientific">Sphagnum jensenii</name>
    <dbReference type="NCBI Taxonomy" id="128206"/>
    <lineage>
        <taxon>Eukaryota</taxon>
        <taxon>Viridiplantae</taxon>
        <taxon>Streptophyta</taxon>
        <taxon>Embryophyta</taxon>
        <taxon>Bryophyta</taxon>
        <taxon>Sphagnophytina</taxon>
        <taxon>Sphagnopsida</taxon>
        <taxon>Sphagnales</taxon>
        <taxon>Sphagnaceae</taxon>
        <taxon>Sphagnum</taxon>
    </lineage>
</organism>
<feature type="chain" id="PRO_5046766514" description="GDSL esterase/lipase" evidence="7">
    <location>
        <begin position="24"/>
        <end position="381"/>
    </location>
</feature>
<evidence type="ECO:0000256" key="1">
    <source>
        <dbReference type="ARBA" id="ARBA00004613"/>
    </source>
</evidence>
<evidence type="ECO:0000313" key="8">
    <source>
        <dbReference type="EMBL" id="CAK9258280.1"/>
    </source>
</evidence>
<evidence type="ECO:0000256" key="7">
    <source>
        <dbReference type="SAM" id="SignalP"/>
    </source>
</evidence>
<gene>
    <name evidence="8" type="ORF">CSSPJE1EN1_LOCUS3758</name>
</gene>
<dbReference type="PROSITE" id="PS51257">
    <property type="entry name" value="PROKAR_LIPOPROTEIN"/>
    <property type="match status" value="1"/>
</dbReference>
<keyword evidence="9" id="KW-1185">Reference proteome</keyword>
<proteinExistence type="inferred from homology"/>
<protein>
    <recommendedName>
        <fullName evidence="10">GDSL esterase/lipase</fullName>
    </recommendedName>
</protein>
<comment type="subcellular location">
    <subcellularLocation>
        <location evidence="1">Secreted</location>
    </subcellularLocation>
</comment>
<dbReference type="Proteomes" id="UP001497444">
    <property type="component" value="Chromosome 11"/>
</dbReference>
<reference evidence="8" key="1">
    <citation type="submission" date="2024-02" db="EMBL/GenBank/DDBJ databases">
        <authorList>
            <consortium name="ELIXIR-Norway"/>
            <consortium name="Elixir Norway"/>
        </authorList>
    </citation>
    <scope>NUCLEOTIDE SEQUENCE</scope>
</reference>
<dbReference type="InterPro" id="IPR001087">
    <property type="entry name" value="GDSL"/>
</dbReference>
<dbReference type="InterPro" id="IPR035669">
    <property type="entry name" value="SGNH_plant_lipase-like"/>
</dbReference>
<dbReference type="SUPFAM" id="SSF52266">
    <property type="entry name" value="SGNH hydrolase"/>
    <property type="match status" value="1"/>
</dbReference>
<dbReference type="CDD" id="cd01837">
    <property type="entry name" value="SGNH_plant_lipase_like"/>
    <property type="match status" value="1"/>
</dbReference>
<keyword evidence="6" id="KW-0443">Lipid metabolism</keyword>
<evidence type="ECO:0000313" key="9">
    <source>
        <dbReference type="Proteomes" id="UP001497444"/>
    </source>
</evidence>
<accession>A0ABP0VY17</accession>
<keyword evidence="4 7" id="KW-0732">Signal</keyword>
<evidence type="ECO:0008006" key="10">
    <source>
        <dbReference type="Google" id="ProtNLM"/>
    </source>
</evidence>
<dbReference type="InterPro" id="IPR036514">
    <property type="entry name" value="SGNH_hydro_sf"/>
</dbReference>
<dbReference type="EMBL" id="OZ020106">
    <property type="protein sequence ID" value="CAK9258280.1"/>
    <property type="molecule type" value="Genomic_DNA"/>
</dbReference>
<keyword evidence="5" id="KW-0378">Hydrolase</keyword>
<dbReference type="PANTHER" id="PTHR45650">
    <property type="entry name" value="GDSL-LIKE LIPASE/ACYLHYDROLASE-RELATED"/>
    <property type="match status" value="1"/>
</dbReference>
<feature type="signal peptide" evidence="7">
    <location>
        <begin position="1"/>
        <end position="23"/>
    </location>
</feature>
<evidence type="ECO:0000256" key="3">
    <source>
        <dbReference type="ARBA" id="ARBA00022525"/>
    </source>
</evidence>
<comment type="similarity">
    <text evidence="2">Belongs to the 'GDSL' lipolytic enzyme family.</text>
</comment>
<keyword evidence="3" id="KW-0964">Secreted</keyword>
<dbReference type="InterPro" id="IPR051238">
    <property type="entry name" value="GDSL_esterase/lipase"/>
</dbReference>
<evidence type="ECO:0000256" key="4">
    <source>
        <dbReference type="ARBA" id="ARBA00022729"/>
    </source>
</evidence>